<reference evidence="3 4" key="1">
    <citation type="submission" date="2020-08" db="EMBL/GenBank/DDBJ databases">
        <title>Genomic Encyclopedia of Type Strains, Phase IV (KMG-IV): sequencing the most valuable type-strain genomes for metagenomic binning, comparative biology and taxonomic classification.</title>
        <authorList>
            <person name="Goeker M."/>
        </authorList>
    </citation>
    <scope>NUCLEOTIDE SEQUENCE [LARGE SCALE GENOMIC DNA]</scope>
    <source>
        <strain evidence="3 4">DSM 102850</strain>
    </source>
</reference>
<proteinExistence type="predicted"/>
<keyword evidence="1" id="KW-1133">Transmembrane helix</keyword>
<dbReference type="EMBL" id="JACHOB010000007">
    <property type="protein sequence ID" value="MBB4660232.1"/>
    <property type="molecule type" value="Genomic_DNA"/>
</dbReference>
<dbReference type="Pfam" id="PF07885">
    <property type="entry name" value="Ion_trans_2"/>
    <property type="match status" value="1"/>
</dbReference>
<evidence type="ECO:0000313" key="3">
    <source>
        <dbReference type="EMBL" id="MBB4660232.1"/>
    </source>
</evidence>
<evidence type="ECO:0000256" key="1">
    <source>
        <dbReference type="SAM" id="Phobius"/>
    </source>
</evidence>
<gene>
    <name evidence="3" type="ORF">GGQ59_002782</name>
</gene>
<evidence type="ECO:0000259" key="2">
    <source>
        <dbReference type="Pfam" id="PF07885"/>
    </source>
</evidence>
<evidence type="ECO:0000313" key="4">
    <source>
        <dbReference type="Proteomes" id="UP000563524"/>
    </source>
</evidence>
<feature type="transmembrane region" description="Helical" evidence="1">
    <location>
        <begin position="34"/>
        <end position="60"/>
    </location>
</feature>
<name>A0A840I6X1_9PROT</name>
<feature type="transmembrane region" description="Helical" evidence="1">
    <location>
        <begin position="112"/>
        <end position="130"/>
    </location>
</feature>
<dbReference type="Gene3D" id="1.10.287.70">
    <property type="match status" value="1"/>
</dbReference>
<keyword evidence="4" id="KW-1185">Reference proteome</keyword>
<dbReference type="AlphaFoldDB" id="A0A840I6X1"/>
<dbReference type="RefSeq" id="WP_031556402.1">
    <property type="nucleotide sequence ID" value="NZ_JACHOB010000007.1"/>
</dbReference>
<feature type="domain" description="Potassium channel" evidence="2">
    <location>
        <begin position="74"/>
        <end position="131"/>
    </location>
</feature>
<comment type="caution">
    <text evidence="3">The sequence shown here is derived from an EMBL/GenBank/DDBJ whole genome shotgun (WGS) entry which is preliminary data.</text>
</comment>
<dbReference type="Proteomes" id="UP000563524">
    <property type="component" value="Unassembled WGS sequence"/>
</dbReference>
<organism evidence="3 4">
    <name type="scientific">Parvularcula dongshanensis</name>
    <dbReference type="NCBI Taxonomy" id="1173995"/>
    <lineage>
        <taxon>Bacteria</taxon>
        <taxon>Pseudomonadati</taxon>
        <taxon>Pseudomonadota</taxon>
        <taxon>Alphaproteobacteria</taxon>
        <taxon>Parvularculales</taxon>
        <taxon>Parvularculaceae</taxon>
        <taxon>Parvularcula</taxon>
    </lineage>
</organism>
<keyword evidence="1" id="KW-0812">Transmembrane</keyword>
<dbReference type="SUPFAM" id="SSF81324">
    <property type="entry name" value="Voltage-gated potassium channels"/>
    <property type="match status" value="1"/>
</dbReference>
<dbReference type="InterPro" id="IPR013099">
    <property type="entry name" value="K_chnl_dom"/>
</dbReference>
<protein>
    <recommendedName>
        <fullName evidence="2">Potassium channel domain-containing protein</fullName>
    </recommendedName>
</protein>
<accession>A0A840I6X1</accession>
<keyword evidence="1" id="KW-0472">Membrane</keyword>
<sequence>MIAALLIASVLFVGILTTHYAVLAASVPKLRNRGPTGFAGLCLVLLALHLAEVGAFAGAYELGRALGLGDFKEPAEADFMDIYYFSMATFTTLGLGKVMPTGHLASLAGLESFTGFLSISMSASAFFQWVQKEV</sequence>